<feature type="non-terminal residue" evidence="2">
    <location>
        <position position="311"/>
    </location>
</feature>
<reference evidence="2 3" key="1">
    <citation type="submission" date="2020-04" db="EMBL/GenBank/DDBJ databases">
        <title>Perkinsus olseni comparative genomics.</title>
        <authorList>
            <person name="Bogema D.R."/>
        </authorList>
    </citation>
    <scope>NUCLEOTIDE SEQUENCE [LARGE SCALE GENOMIC DNA]</scope>
    <source>
        <strain evidence="2">ATCC PRA-205</strain>
    </source>
</reference>
<protein>
    <submittedName>
        <fullName evidence="2">Uncharacterized protein</fullName>
    </submittedName>
</protein>
<proteinExistence type="predicted"/>
<sequence length="311" mass="33060">FDGSGSAAPLARIFQALRKGTIASRMFHWVPVVAKSCAAAPPPAFLSVFRSSHKRRIELSSDCSVVVLPPPMPPTSTSAIDIDRLILQAAEASLVDMADHHRTEEPLAVSTAVLSAASASRPQKRSRGHAVCEVIGCTRLSRKGDTNEKARFCTRHGGGRPCRCQGCHVAARGLLGFCYKHRHHGALCGGPSAADGRKGYSGDRSSTNSSCTSPQSSTQRHLDEMPLPLPSDGIPSRVAGSDGLGGCSSISLGTRPPGRPSAEYMAFLSDTSLCNRVTSTNLDELFRLPPASWSSSVSEFQTHTPQPLLKF</sequence>
<evidence type="ECO:0000256" key="1">
    <source>
        <dbReference type="SAM" id="MobiDB-lite"/>
    </source>
</evidence>
<comment type="caution">
    <text evidence="2">The sequence shown here is derived from an EMBL/GenBank/DDBJ whole genome shotgun (WGS) entry which is preliminary data.</text>
</comment>
<accession>A0A7J6SC17</accession>
<name>A0A7J6SC17_PEROL</name>
<feature type="region of interest" description="Disordered" evidence="1">
    <location>
        <begin position="190"/>
        <end position="230"/>
    </location>
</feature>
<evidence type="ECO:0000313" key="2">
    <source>
        <dbReference type="EMBL" id="KAF4730509.1"/>
    </source>
</evidence>
<feature type="compositionally biased region" description="Low complexity" evidence="1">
    <location>
        <begin position="202"/>
        <end position="218"/>
    </location>
</feature>
<dbReference type="Proteomes" id="UP000574390">
    <property type="component" value="Unassembled WGS sequence"/>
</dbReference>
<dbReference type="EMBL" id="JABANM010015766">
    <property type="protein sequence ID" value="KAF4730509.1"/>
    <property type="molecule type" value="Genomic_DNA"/>
</dbReference>
<organism evidence="2 3">
    <name type="scientific">Perkinsus olseni</name>
    <name type="common">Perkinsus atlanticus</name>
    <dbReference type="NCBI Taxonomy" id="32597"/>
    <lineage>
        <taxon>Eukaryota</taxon>
        <taxon>Sar</taxon>
        <taxon>Alveolata</taxon>
        <taxon>Perkinsozoa</taxon>
        <taxon>Perkinsea</taxon>
        <taxon>Perkinsida</taxon>
        <taxon>Perkinsidae</taxon>
        <taxon>Perkinsus</taxon>
    </lineage>
</organism>
<gene>
    <name evidence="2" type="ORF">FOZ62_002037</name>
</gene>
<dbReference type="AlphaFoldDB" id="A0A7J6SC17"/>
<evidence type="ECO:0000313" key="3">
    <source>
        <dbReference type="Proteomes" id="UP000574390"/>
    </source>
</evidence>